<dbReference type="GO" id="GO:0016829">
    <property type="term" value="F:lyase activity"/>
    <property type="evidence" value="ECO:0007669"/>
    <property type="project" value="UniProtKB-KW"/>
</dbReference>
<evidence type="ECO:0000256" key="8">
    <source>
        <dbReference type="SAM" id="MobiDB-lite"/>
    </source>
</evidence>
<feature type="domain" description="Tryptophan synthase beta chain-like PALP" evidence="9">
    <location>
        <begin position="55"/>
        <end position="345"/>
    </location>
</feature>
<evidence type="ECO:0000256" key="4">
    <source>
        <dbReference type="ARBA" id="ARBA00022898"/>
    </source>
</evidence>
<comment type="function">
    <text evidence="7">A cysteine desulfhydrase that generates hydrogen sulfide, H(2)S. The H(2)S produced by this enzyme modulates the balance between respiration and glycolysis, and contributes to redox homeostasis. Probably eliminates toxic levels of Cys (which can induce oxidative stress).</text>
</comment>
<comment type="subcellular location">
    <subcellularLocation>
        <location evidence="2">Cytoplasm</location>
    </subcellularLocation>
</comment>
<dbReference type="GO" id="GO:0005737">
    <property type="term" value="C:cytoplasm"/>
    <property type="evidence" value="ECO:0007669"/>
    <property type="project" value="UniProtKB-SubCell"/>
</dbReference>
<evidence type="ECO:0000256" key="6">
    <source>
        <dbReference type="ARBA" id="ARBA00055251"/>
    </source>
</evidence>
<dbReference type="InterPro" id="IPR050214">
    <property type="entry name" value="Cys_Synth/Cystath_Beta-Synth"/>
</dbReference>
<keyword evidence="4 7" id="KW-0663">Pyridoxal phosphate</keyword>
<dbReference type="InterPro" id="IPR036052">
    <property type="entry name" value="TrpB-like_PALP_sf"/>
</dbReference>
<evidence type="ECO:0000256" key="1">
    <source>
        <dbReference type="ARBA" id="ARBA00001933"/>
    </source>
</evidence>
<accession>A0A849A399</accession>
<evidence type="ECO:0000256" key="7">
    <source>
        <dbReference type="HAMAP-Rule" id="MF_00868"/>
    </source>
</evidence>
<dbReference type="GO" id="GO:0019450">
    <property type="term" value="P:L-cysteine catabolic process to pyruvate"/>
    <property type="evidence" value="ECO:0007669"/>
    <property type="project" value="UniProtKB-UniRule"/>
</dbReference>
<comment type="function">
    <text evidence="6">A cysteine desulfhydrase that generates hydrogen sulfide, H(2)S. The H(2)S produced by this enzyme stimulates respiration in M.tuberculosis, mediated primarily via cytochrome bd with a lesser contribution from cytochrome bc1/aa3. H(2)S modulates the balance between respiration and glycolysis, and also contributes to redox homeostasis. Probably eliminates toxic levels of Cys (which can induce oxidative stress).</text>
</comment>
<dbReference type="Gene3D" id="3.40.50.1100">
    <property type="match status" value="2"/>
</dbReference>
<dbReference type="GO" id="GO:0030170">
    <property type="term" value="F:pyridoxal phosphate binding"/>
    <property type="evidence" value="ECO:0007669"/>
    <property type="project" value="UniProtKB-UniRule"/>
</dbReference>
<sequence length="385" mass="41569">MTSTDAVLHPSAAGDGREPAGCGGRSLDRSDPAARAWTARAVQRIEADAQRSADTHLLRFPLPEAVGVELYLKDESTHITGSLKHRLARSLFLYALCNGWLTEGTTVIEASSGSTAVSEAYFARLIGLPFVAVMPAWTSPQKIALIQAQGGRCHLVDDAAAIYDESRRLAAECGGHYMDQFTHAERATDWRGNNNIAESIFAQMELERHPVPEWIVIAAGTGGTSATIGRYVRYRGFPTRLCVPDPENSAFFPAWRAAEPSVRGGGSKIEGIGRPRVEPSFVGQVIDRMIRIPDASSVAAMRAVEAVLGKRVGPSTGTNLWAAFTLAAEMSAQGTEGSIVALLCDAGERYGRTYYDDDWVAQQGWDLAPATAIVDEFLTTGRWRG</sequence>
<dbReference type="EMBL" id="JABEND010000002">
    <property type="protein sequence ID" value="NNG35035.1"/>
    <property type="molecule type" value="Genomic_DNA"/>
</dbReference>
<reference evidence="10 11" key="1">
    <citation type="submission" date="2020-05" db="EMBL/GenBank/DDBJ databases">
        <title>Nakamurella sp. DB0629 isolated from air conditioner.</title>
        <authorList>
            <person name="Kim D.H."/>
            <person name="Kim D.-U."/>
        </authorList>
    </citation>
    <scope>NUCLEOTIDE SEQUENCE [LARGE SCALE GENOMIC DNA]</scope>
    <source>
        <strain evidence="10 11">DB0629</strain>
    </source>
</reference>
<comment type="caution">
    <text evidence="10">The sequence shown here is derived from an EMBL/GenBank/DDBJ whole genome shotgun (WGS) entry which is preliminary data.</text>
</comment>
<dbReference type="InterPro" id="IPR047586">
    <property type="entry name" value="Cds1"/>
</dbReference>
<keyword evidence="5 7" id="KW-0456">Lyase</keyword>
<proteinExistence type="inferred from homology"/>
<evidence type="ECO:0000259" key="9">
    <source>
        <dbReference type="Pfam" id="PF00291"/>
    </source>
</evidence>
<dbReference type="InterPro" id="IPR001926">
    <property type="entry name" value="TrpB-like_PALP"/>
</dbReference>
<evidence type="ECO:0000256" key="3">
    <source>
        <dbReference type="ARBA" id="ARBA00022490"/>
    </source>
</evidence>
<feature type="modified residue" description="N6-(pyridoxal phosphate)lysine" evidence="7">
    <location>
        <position position="84"/>
    </location>
</feature>
<comment type="similarity">
    <text evidence="7">Belongs to the cysteine synthase/cystathionine beta-synthase family. Cds1 subfamily.</text>
</comment>
<organism evidence="10 11">
    <name type="scientific">Nakamurella aerolata</name>
    <dbReference type="NCBI Taxonomy" id="1656892"/>
    <lineage>
        <taxon>Bacteria</taxon>
        <taxon>Bacillati</taxon>
        <taxon>Actinomycetota</taxon>
        <taxon>Actinomycetes</taxon>
        <taxon>Nakamurellales</taxon>
        <taxon>Nakamurellaceae</taxon>
        <taxon>Nakamurella</taxon>
    </lineage>
</organism>
<dbReference type="FunFam" id="3.40.50.1100:FF:000015">
    <property type="entry name" value="Cysteine synthase B"/>
    <property type="match status" value="1"/>
</dbReference>
<evidence type="ECO:0000313" key="10">
    <source>
        <dbReference type="EMBL" id="NNG35035.1"/>
    </source>
</evidence>
<dbReference type="PANTHER" id="PTHR10314">
    <property type="entry name" value="CYSTATHIONINE BETA-SYNTHASE"/>
    <property type="match status" value="1"/>
</dbReference>
<keyword evidence="11" id="KW-1185">Reference proteome</keyword>
<gene>
    <name evidence="7" type="primary">cds1</name>
    <name evidence="10" type="ORF">HKD39_04775</name>
</gene>
<comment type="catalytic activity">
    <reaction evidence="7">
        <text>L-cysteine + H2O = hydrogen sulfide + pyruvate + NH4(+) + H(+)</text>
        <dbReference type="Rhea" id="RHEA:24931"/>
        <dbReference type="ChEBI" id="CHEBI:15361"/>
        <dbReference type="ChEBI" id="CHEBI:15377"/>
        <dbReference type="ChEBI" id="CHEBI:15378"/>
        <dbReference type="ChEBI" id="CHEBI:28938"/>
        <dbReference type="ChEBI" id="CHEBI:29919"/>
        <dbReference type="ChEBI" id="CHEBI:35235"/>
        <dbReference type="EC" id="4.4.1.1"/>
    </reaction>
</comment>
<dbReference type="RefSeq" id="WP_171198672.1">
    <property type="nucleotide sequence ID" value="NZ_JABEND010000002.1"/>
</dbReference>
<protein>
    <recommendedName>
        <fullName evidence="7">L-cysteine desulfhydrase Cds1</fullName>
        <ecNumber evidence="7">4.4.1.1</ecNumber>
    </recommendedName>
</protein>
<feature type="region of interest" description="Disordered" evidence="8">
    <location>
        <begin position="1"/>
        <end position="31"/>
    </location>
</feature>
<dbReference type="Pfam" id="PF00291">
    <property type="entry name" value="PALP"/>
    <property type="match status" value="1"/>
</dbReference>
<evidence type="ECO:0000256" key="2">
    <source>
        <dbReference type="ARBA" id="ARBA00004496"/>
    </source>
</evidence>
<dbReference type="Proteomes" id="UP000562984">
    <property type="component" value="Unassembled WGS sequence"/>
</dbReference>
<name>A0A849A399_9ACTN</name>
<evidence type="ECO:0000313" key="11">
    <source>
        <dbReference type="Proteomes" id="UP000562984"/>
    </source>
</evidence>
<keyword evidence="3 7" id="KW-0963">Cytoplasm</keyword>
<dbReference type="SUPFAM" id="SSF53686">
    <property type="entry name" value="Tryptophan synthase beta subunit-like PLP-dependent enzymes"/>
    <property type="match status" value="1"/>
</dbReference>
<dbReference type="EC" id="4.4.1.1" evidence="7"/>
<dbReference type="HAMAP" id="MF_00868">
    <property type="entry name" value="Cds1"/>
    <property type="match status" value="1"/>
</dbReference>
<comment type="cofactor">
    <cofactor evidence="1 7">
        <name>pyridoxal 5'-phosphate</name>
        <dbReference type="ChEBI" id="CHEBI:597326"/>
    </cofactor>
</comment>
<dbReference type="AlphaFoldDB" id="A0A849A399"/>
<evidence type="ECO:0000256" key="5">
    <source>
        <dbReference type="ARBA" id="ARBA00023239"/>
    </source>
</evidence>